<organism evidence="2 3">
    <name type="scientific">Armillaria tabescens</name>
    <name type="common">Ringless honey mushroom</name>
    <name type="synonym">Agaricus tabescens</name>
    <dbReference type="NCBI Taxonomy" id="1929756"/>
    <lineage>
        <taxon>Eukaryota</taxon>
        <taxon>Fungi</taxon>
        <taxon>Dikarya</taxon>
        <taxon>Basidiomycota</taxon>
        <taxon>Agaricomycotina</taxon>
        <taxon>Agaricomycetes</taxon>
        <taxon>Agaricomycetidae</taxon>
        <taxon>Agaricales</taxon>
        <taxon>Marasmiineae</taxon>
        <taxon>Physalacriaceae</taxon>
        <taxon>Desarmillaria</taxon>
    </lineage>
</organism>
<evidence type="ECO:0000313" key="2">
    <source>
        <dbReference type="EMBL" id="KAK0464729.1"/>
    </source>
</evidence>
<dbReference type="Pfam" id="PF09428">
    <property type="entry name" value="DUF2011"/>
    <property type="match status" value="1"/>
</dbReference>
<dbReference type="InterPro" id="IPR018555">
    <property type="entry name" value="C630.06c-like"/>
</dbReference>
<dbReference type="EMBL" id="JAUEPS010000006">
    <property type="protein sequence ID" value="KAK0464729.1"/>
    <property type="molecule type" value="Genomic_DNA"/>
</dbReference>
<feature type="region of interest" description="Disordered" evidence="1">
    <location>
        <begin position="100"/>
        <end position="120"/>
    </location>
</feature>
<dbReference type="RefSeq" id="XP_060335850.1">
    <property type="nucleotide sequence ID" value="XM_060469308.1"/>
</dbReference>
<sequence>MALSIPRFSNPHLLVSSTKSIARKDLDLDSDVDSSEESDNALVTSLNERIRKMMDIENDATSRKRRKTSNSVEEKGNEPLLFRLWSTSSQPQHVELYPEQSTQTFINPPRQHEDSERQSSQRWKRAEAIAVDVSWIHAESRKPVMPFPSRTKKHIHAKAPSLTYAPCLMVAQVLQPARKTHPPVPSSALIYHPYAANAPLPPSQSDRGFVDIELSPENLVIRTKRTRHSRNRRPIV</sequence>
<evidence type="ECO:0000256" key="1">
    <source>
        <dbReference type="SAM" id="MobiDB-lite"/>
    </source>
</evidence>
<comment type="caution">
    <text evidence="2">The sequence shown here is derived from an EMBL/GenBank/DDBJ whole genome shotgun (WGS) entry which is preliminary data.</text>
</comment>
<name>A0AA39TVN5_ARMTA</name>
<dbReference type="AlphaFoldDB" id="A0AA39TVN5"/>
<accession>A0AA39TVN5</accession>
<keyword evidence="3" id="KW-1185">Reference proteome</keyword>
<proteinExistence type="predicted"/>
<evidence type="ECO:0000313" key="3">
    <source>
        <dbReference type="Proteomes" id="UP001175211"/>
    </source>
</evidence>
<protein>
    <submittedName>
        <fullName evidence="2">Uncharacterized protein</fullName>
    </submittedName>
</protein>
<dbReference type="Proteomes" id="UP001175211">
    <property type="component" value="Unassembled WGS sequence"/>
</dbReference>
<gene>
    <name evidence="2" type="ORF">EV420DRAFT_1476126</name>
</gene>
<reference evidence="2" key="1">
    <citation type="submission" date="2023-06" db="EMBL/GenBank/DDBJ databases">
        <authorList>
            <consortium name="Lawrence Berkeley National Laboratory"/>
            <person name="Ahrendt S."/>
            <person name="Sahu N."/>
            <person name="Indic B."/>
            <person name="Wong-Bajracharya J."/>
            <person name="Merenyi Z."/>
            <person name="Ke H.-M."/>
            <person name="Monk M."/>
            <person name="Kocsube S."/>
            <person name="Drula E."/>
            <person name="Lipzen A."/>
            <person name="Balint B."/>
            <person name="Henrissat B."/>
            <person name="Andreopoulos B."/>
            <person name="Martin F.M."/>
            <person name="Harder C.B."/>
            <person name="Rigling D."/>
            <person name="Ford K.L."/>
            <person name="Foster G.D."/>
            <person name="Pangilinan J."/>
            <person name="Papanicolaou A."/>
            <person name="Barry K."/>
            <person name="LaButti K."/>
            <person name="Viragh M."/>
            <person name="Koriabine M."/>
            <person name="Yan M."/>
            <person name="Riley R."/>
            <person name="Champramary S."/>
            <person name="Plett K.L."/>
            <person name="Tsai I.J."/>
            <person name="Slot J."/>
            <person name="Sipos G."/>
            <person name="Plett J."/>
            <person name="Nagy L.G."/>
            <person name="Grigoriev I.V."/>
        </authorList>
    </citation>
    <scope>NUCLEOTIDE SEQUENCE</scope>
    <source>
        <strain evidence="2">CCBAS 213</strain>
    </source>
</reference>
<dbReference type="GeneID" id="85352856"/>
<feature type="compositionally biased region" description="Basic and acidic residues" evidence="1">
    <location>
        <begin position="110"/>
        <end position="120"/>
    </location>
</feature>